<sequence length="379" mass="42301">MTLMRPKRTAGLLSYGNCSNAGDVLIFQTFNKLFDNEIDSTWHHVRLDKLDVRARNVIIGPGGLLSGAYKPEVAPDELVIRHLTPIRLAAWKKQARPVFAFGTGTNTPFENGPTSKPFSAESGKTIAKLAQVSDGLYLRGSADIRRLAALCATEDLHKFKFQPCPSVFLDRLFSVRPQVSDQIAINFPLEKSLTADNAKTHPLNRFVEFAKALGLSVALLDNHPSDINKIALDLFAPPQSDAGQSDFVADTAKEDGQKLFEQRWTSVPFVASRFNGYRFAFGVRLHSFLPFMAFNTPSVFLAGNPIRMPMPIEYFGNPAFGAKVAFGQANFGQVVDGMIERLKYFVKNEDRLRMEIADQRARLWEITQKNKAEVLSRMN</sequence>
<dbReference type="RefSeq" id="WP_153045258.1">
    <property type="nucleotide sequence ID" value="NZ_CP013110.1"/>
</dbReference>
<dbReference type="Proteomes" id="UP000182306">
    <property type="component" value="Plasmid C"/>
</dbReference>
<keyword evidence="1" id="KW-0614">Plasmid</keyword>
<accession>A0A1L3LZ92</accession>
<dbReference type="AlphaFoldDB" id="A0A1L3LZ92"/>
<dbReference type="EMBL" id="CP013110">
    <property type="protein sequence ID" value="APG95394.1"/>
    <property type="molecule type" value="Genomic_DNA"/>
</dbReference>
<dbReference type="KEGG" id="same:SAMCFNEI73_pC1690"/>
<dbReference type="OrthoDB" id="5052909at2"/>
<reference evidence="1 2" key="1">
    <citation type="submission" date="2015-10" db="EMBL/GenBank/DDBJ databases">
        <title>Genomic differences between typical nodule nitrogen-fixing rhizobial strains and those coming from bean seeds.</title>
        <authorList>
            <person name="Peralta H."/>
            <person name="Aguilar-Vera A."/>
            <person name="Diaz R."/>
            <person name="Mora Y."/>
            <person name="Martinez-Batallar G."/>
            <person name="Salazar E."/>
            <person name="Vargas-Lagunas C."/>
            <person name="Encarnacion S."/>
            <person name="Girard L."/>
            <person name="Mora J."/>
        </authorList>
    </citation>
    <scope>NUCLEOTIDE SEQUENCE [LARGE SCALE GENOMIC DNA]</scope>
    <source>
        <strain evidence="1 2">CFNEI 73</strain>
        <plasmid evidence="1 2">C</plasmid>
    </source>
</reference>
<evidence type="ECO:0000313" key="2">
    <source>
        <dbReference type="Proteomes" id="UP000182306"/>
    </source>
</evidence>
<gene>
    <name evidence="1" type="ORF">SAMCFNEI73_pC1690</name>
</gene>
<evidence type="ECO:0008006" key="3">
    <source>
        <dbReference type="Google" id="ProtNLM"/>
    </source>
</evidence>
<proteinExistence type="predicted"/>
<name>A0A1L3LZ92_9HYPH</name>
<keyword evidence="2" id="KW-1185">Reference proteome</keyword>
<evidence type="ECO:0000313" key="1">
    <source>
        <dbReference type="EMBL" id="APG95394.1"/>
    </source>
</evidence>
<geneLocation type="plasmid" evidence="1 2">
    <name>C</name>
</geneLocation>
<protein>
    <recommendedName>
        <fullName evidence="3">Polysaccharide pyruvyl transferase domain-containing protein</fullName>
    </recommendedName>
</protein>
<organism evidence="1 2">
    <name type="scientific">Sinorhizobium americanum</name>
    <dbReference type="NCBI Taxonomy" id="194963"/>
    <lineage>
        <taxon>Bacteria</taxon>
        <taxon>Pseudomonadati</taxon>
        <taxon>Pseudomonadota</taxon>
        <taxon>Alphaproteobacteria</taxon>
        <taxon>Hyphomicrobiales</taxon>
        <taxon>Rhizobiaceae</taxon>
        <taxon>Sinorhizobium/Ensifer group</taxon>
        <taxon>Sinorhizobium</taxon>
    </lineage>
</organism>